<keyword evidence="5" id="KW-1185">Reference proteome</keyword>
<dbReference type="GeneID" id="41970450"/>
<dbReference type="InterPro" id="IPR036291">
    <property type="entry name" value="NAD(P)-bd_dom_sf"/>
</dbReference>
<evidence type="ECO:0000256" key="3">
    <source>
        <dbReference type="ARBA" id="ARBA00023002"/>
    </source>
</evidence>
<organism evidence="4 5">
    <name type="scientific">Thyridium curvatum</name>
    <dbReference type="NCBI Taxonomy" id="1093900"/>
    <lineage>
        <taxon>Eukaryota</taxon>
        <taxon>Fungi</taxon>
        <taxon>Dikarya</taxon>
        <taxon>Ascomycota</taxon>
        <taxon>Pezizomycotina</taxon>
        <taxon>Sordariomycetes</taxon>
        <taxon>Sordariomycetidae</taxon>
        <taxon>Thyridiales</taxon>
        <taxon>Thyridiaceae</taxon>
        <taxon>Thyridium</taxon>
    </lineage>
</organism>
<dbReference type="STRING" id="1093900.A0A507B6J3"/>
<dbReference type="EMBL" id="SKBQ01000012">
    <property type="protein sequence ID" value="TPX17902.1"/>
    <property type="molecule type" value="Genomic_DNA"/>
</dbReference>
<dbReference type="GO" id="GO:0016491">
    <property type="term" value="F:oxidoreductase activity"/>
    <property type="evidence" value="ECO:0007669"/>
    <property type="project" value="UniProtKB-KW"/>
</dbReference>
<keyword evidence="2" id="KW-0521">NADP</keyword>
<proteinExistence type="inferred from homology"/>
<comment type="similarity">
    <text evidence="1">Belongs to the short-chain dehydrogenases/reductases (SDR) family.</text>
</comment>
<dbReference type="Proteomes" id="UP000319257">
    <property type="component" value="Unassembled WGS sequence"/>
</dbReference>
<dbReference type="PROSITE" id="PS00061">
    <property type="entry name" value="ADH_SHORT"/>
    <property type="match status" value="1"/>
</dbReference>
<evidence type="ECO:0000313" key="4">
    <source>
        <dbReference type="EMBL" id="TPX17902.1"/>
    </source>
</evidence>
<dbReference type="PANTHER" id="PTHR24321">
    <property type="entry name" value="DEHYDROGENASES, SHORT CHAIN"/>
    <property type="match status" value="1"/>
</dbReference>
<accession>A0A507B6J3</accession>
<evidence type="ECO:0000256" key="2">
    <source>
        <dbReference type="ARBA" id="ARBA00022857"/>
    </source>
</evidence>
<dbReference type="OrthoDB" id="1669814at2759"/>
<dbReference type="InParanoid" id="A0A507B6J3"/>
<dbReference type="FunFam" id="3.40.50.720:FF:000084">
    <property type="entry name" value="Short-chain dehydrogenase reductase"/>
    <property type="match status" value="1"/>
</dbReference>
<protein>
    <submittedName>
        <fullName evidence="4">Uncharacterized protein</fullName>
    </submittedName>
</protein>
<reference evidence="4 5" key="1">
    <citation type="submission" date="2019-06" db="EMBL/GenBank/DDBJ databases">
        <title>Draft genome sequence of the filamentous fungus Phialemoniopsis curvata isolated from diesel fuel.</title>
        <authorList>
            <person name="Varaljay V.A."/>
            <person name="Lyon W.J."/>
            <person name="Crouch A.L."/>
            <person name="Drake C.E."/>
            <person name="Hollomon J.M."/>
            <person name="Nadeau L.J."/>
            <person name="Nunn H.S."/>
            <person name="Stevenson B.S."/>
            <person name="Bojanowski C.L."/>
            <person name="Crookes-Goodson W.J."/>
        </authorList>
    </citation>
    <scope>NUCLEOTIDE SEQUENCE [LARGE SCALE GENOMIC DNA]</scope>
    <source>
        <strain evidence="4 5">D216</strain>
    </source>
</reference>
<dbReference type="RefSeq" id="XP_030999613.1">
    <property type="nucleotide sequence ID" value="XM_031137256.1"/>
</dbReference>
<dbReference type="PRINTS" id="PR00081">
    <property type="entry name" value="GDHRDH"/>
</dbReference>
<dbReference type="InterPro" id="IPR020904">
    <property type="entry name" value="Sc_DH/Rdtase_CS"/>
</dbReference>
<name>A0A507B6J3_9PEZI</name>
<dbReference type="Pfam" id="PF13561">
    <property type="entry name" value="adh_short_C2"/>
    <property type="match status" value="1"/>
</dbReference>
<gene>
    <name evidence="4" type="ORF">E0L32_003003</name>
</gene>
<dbReference type="CDD" id="cd05233">
    <property type="entry name" value="SDR_c"/>
    <property type="match status" value="1"/>
</dbReference>
<evidence type="ECO:0000313" key="5">
    <source>
        <dbReference type="Proteomes" id="UP000319257"/>
    </source>
</evidence>
<dbReference type="SUPFAM" id="SSF51735">
    <property type="entry name" value="NAD(P)-binding Rossmann-fold domains"/>
    <property type="match status" value="1"/>
</dbReference>
<dbReference type="InterPro" id="IPR002347">
    <property type="entry name" value="SDR_fam"/>
</dbReference>
<dbReference type="Gene3D" id="3.40.50.720">
    <property type="entry name" value="NAD(P)-binding Rossmann-like Domain"/>
    <property type="match status" value="1"/>
</dbReference>
<evidence type="ECO:0000256" key="1">
    <source>
        <dbReference type="ARBA" id="ARBA00006484"/>
    </source>
</evidence>
<comment type="caution">
    <text evidence="4">The sequence shown here is derived from an EMBL/GenBank/DDBJ whole genome shotgun (WGS) entry which is preliminary data.</text>
</comment>
<dbReference type="PRINTS" id="PR00080">
    <property type="entry name" value="SDRFAMILY"/>
</dbReference>
<dbReference type="PANTHER" id="PTHR24321:SF8">
    <property type="entry name" value="ESTRADIOL 17-BETA-DEHYDROGENASE 8-RELATED"/>
    <property type="match status" value="1"/>
</dbReference>
<keyword evidence="3" id="KW-0560">Oxidoreductase</keyword>
<dbReference type="AlphaFoldDB" id="A0A507B6J3"/>
<sequence>MAFNGKVIAVTGGAQGIGLATSKLLASRGASLSIADSNPATLAQVEEDFKAKSWPVYTSSVDIRDAEKVNEWIEATVERFGRLDGAVNAAGTVGKYHGQKPIAELEDEDWHLVLGVNVTGMMHCLRAELRHIQDGGSIVNIASNQGSRGAPGCAPYATSKHAVIGLTRCAAHDYGSRQIRVNVVAPGGTHGPLMKSVVGDKPPPPVSVLGKYAQPEEVASMITWLLGPESTHTSGEIFRVDGGEFA</sequence>